<feature type="transmembrane region" description="Helical" evidence="8">
    <location>
        <begin position="12"/>
        <end position="43"/>
    </location>
</feature>
<keyword evidence="5" id="KW-0133">Cell shape</keyword>
<dbReference type="EMBL" id="RPFJ01000003">
    <property type="protein sequence ID" value="RPD99625.1"/>
    <property type="molecule type" value="Genomic_DNA"/>
</dbReference>
<dbReference type="OrthoDB" id="1132160at2"/>
<keyword evidence="4 8" id="KW-0812">Transmembrane</keyword>
<evidence type="ECO:0000256" key="2">
    <source>
        <dbReference type="ARBA" id="ARBA00007776"/>
    </source>
</evidence>
<evidence type="ECO:0000256" key="5">
    <source>
        <dbReference type="ARBA" id="ARBA00022960"/>
    </source>
</evidence>
<evidence type="ECO:0000256" key="8">
    <source>
        <dbReference type="SAM" id="Phobius"/>
    </source>
</evidence>
<dbReference type="Proteomes" id="UP000270856">
    <property type="component" value="Unassembled WGS sequence"/>
</dbReference>
<dbReference type="NCBIfam" id="TIGR03426">
    <property type="entry name" value="shape_MreD"/>
    <property type="match status" value="1"/>
</dbReference>
<dbReference type="InterPro" id="IPR007227">
    <property type="entry name" value="Cell_shape_determining_MreD"/>
</dbReference>
<dbReference type="AlphaFoldDB" id="A0A3N4NV40"/>
<keyword evidence="7 8" id="KW-0472">Membrane</keyword>
<reference evidence="9 10" key="1">
    <citation type="submission" date="2018-11" db="EMBL/GenBank/DDBJ databases">
        <title>Aureibaculum marinum gen. nov., sp. nov., a member of the family Flavobacteriaceae isolated from the Bohai Sea.</title>
        <authorList>
            <person name="Ji X."/>
        </authorList>
    </citation>
    <scope>NUCLEOTIDE SEQUENCE [LARGE SCALE GENOMIC DNA]</scope>
    <source>
        <strain evidence="9 10">BH-SD17</strain>
    </source>
</reference>
<keyword evidence="3" id="KW-1003">Cell membrane</keyword>
<name>A0A3N4NV40_9FLAO</name>
<protein>
    <submittedName>
        <fullName evidence="9">Rod shape-determining protein MreD</fullName>
    </submittedName>
</protein>
<feature type="transmembrane region" description="Helical" evidence="8">
    <location>
        <begin position="112"/>
        <end position="133"/>
    </location>
</feature>
<gene>
    <name evidence="9" type="primary">mreD</name>
    <name evidence="9" type="ORF">EGM88_03520</name>
</gene>
<keyword evidence="6 8" id="KW-1133">Transmembrane helix</keyword>
<comment type="subcellular location">
    <subcellularLocation>
        <location evidence="1">Cell membrane</location>
        <topology evidence="1">Multi-pass membrane protein</topology>
    </subcellularLocation>
</comment>
<evidence type="ECO:0000256" key="6">
    <source>
        <dbReference type="ARBA" id="ARBA00022989"/>
    </source>
</evidence>
<keyword evidence="10" id="KW-1185">Reference proteome</keyword>
<evidence type="ECO:0000256" key="3">
    <source>
        <dbReference type="ARBA" id="ARBA00022475"/>
    </source>
</evidence>
<organism evidence="9 10">
    <name type="scientific">Aureibaculum marinum</name>
    <dbReference type="NCBI Taxonomy" id="2487930"/>
    <lineage>
        <taxon>Bacteria</taxon>
        <taxon>Pseudomonadati</taxon>
        <taxon>Bacteroidota</taxon>
        <taxon>Flavobacteriia</taxon>
        <taxon>Flavobacteriales</taxon>
        <taxon>Flavobacteriaceae</taxon>
        <taxon>Aureibaculum</taxon>
    </lineage>
</organism>
<feature type="transmembrane region" description="Helical" evidence="8">
    <location>
        <begin position="50"/>
        <end position="67"/>
    </location>
</feature>
<evidence type="ECO:0000313" key="9">
    <source>
        <dbReference type="EMBL" id="RPD99625.1"/>
    </source>
</evidence>
<sequence>MNEVVKNSFLFIGLIVIQVTILNNINFLGYINPFLYILFVIVFPVRRDRGLLLVLSFLLGLSIDFFLDSGGVNAAATVAIAYFRLPLIKALTRKTEIDFPLFKIIRLPFLKLLSFIAIITLTHHLILFSLEYFKFAEILTILSRTILTSIFTIILIIFSLLLLNKNK</sequence>
<dbReference type="GO" id="GO:0008360">
    <property type="term" value="P:regulation of cell shape"/>
    <property type="evidence" value="ECO:0007669"/>
    <property type="project" value="UniProtKB-KW"/>
</dbReference>
<dbReference type="GO" id="GO:0005886">
    <property type="term" value="C:plasma membrane"/>
    <property type="evidence" value="ECO:0007669"/>
    <property type="project" value="UniProtKB-SubCell"/>
</dbReference>
<comment type="similarity">
    <text evidence="2">Belongs to the MreD family.</text>
</comment>
<dbReference type="RefSeq" id="WP_123896589.1">
    <property type="nucleotide sequence ID" value="NZ_RPFJ01000003.1"/>
</dbReference>
<evidence type="ECO:0000313" key="10">
    <source>
        <dbReference type="Proteomes" id="UP000270856"/>
    </source>
</evidence>
<proteinExistence type="inferred from homology"/>
<feature type="transmembrane region" description="Helical" evidence="8">
    <location>
        <begin position="145"/>
        <end position="163"/>
    </location>
</feature>
<evidence type="ECO:0000256" key="7">
    <source>
        <dbReference type="ARBA" id="ARBA00023136"/>
    </source>
</evidence>
<feature type="transmembrane region" description="Helical" evidence="8">
    <location>
        <begin position="73"/>
        <end position="91"/>
    </location>
</feature>
<comment type="caution">
    <text evidence="9">The sequence shown here is derived from an EMBL/GenBank/DDBJ whole genome shotgun (WGS) entry which is preliminary data.</text>
</comment>
<accession>A0A3N4NV40</accession>
<evidence type="ECO:0000256" key="1">
    <source>
        <dbReference type="ARBA" id="ARBA00004651"/>
    </source>
</evidence>
<evidence type="ECO:0000256" key="4">
    <source>
        <dbReference type="ARBA" id="ARBA00022692"/>
    </source>
</evidence>